<dbReference type="STRING" id="326474.AWB65_00139"/>
<evidence type="ECO:0000313" key="1">
    <source>
        <dbReference type="EMBL" id="SAL10364.1"/>
    </source>
</evidence>
<comment type="caution">
    <text evidence="1">The sequence shown here is derived from an EMBL/GenBank/DDBJ whole genome shotgun (WGS) entry which is preliminary data.</text>
</comment>
<name>A0A158ES29_9BURK</name>
<dbReference type="AlphaFoldDB" id="A0A158ES29"/>
<proteinExistence type="predicted"/>
<gene>
    <name evidence="1" type="ORF">AWB65_00139</name>
</gene>
<evidence type="ECO:0000313" key="2">
    <source>
        <dbReference type="Proteomes" id="UP000054977"/>
    </source>
</evidence>
<keyword evidence="2" id="KW-1185">Reference proteome</keyword>
<accession>A0A158ES29</accession>
<sequence>MCEAFPVDGERDPLPAGFMRKRCCLVRSTSAARDHWPVSGLATSSARLPARKRAVASTHLFARRFSGDEKSVTRERGQPTKRIRDDLQLAWLSLTVAGAAQVGSSSTDFAPCFPFDCVRMNAGASTKSAASVGAAPEGVKKAERLRSCMSKVCARINAYEYATTRDENAPLFPHTNCAASAFYAQERVLLRLETRHLSEARLNRAKMRGL</sequence>
<dbReference type="EMBL" id="FCNW02000001">
    <property type="protein sequence ID" value="SAL10364.1"/>
    <property type="molecule type" value="Genomic_DNA"/>
</dbReference>
<protein>
    <submittedName>
        <fullName evidence="1">Uncharacterized protein</fullName>
    </submittedName>
</protein>
<reference evidence="1" key="1">
    <citation type="submission" date="2016-01" db="EMBL/GenBank/DDBJ databases">
        <authorList>
            <person name="Peeters C."/>
        </authorList>
    </citation>
    <scope>NUCLEOTIDE SEQUENCE [LARGE SCALE GENOMIC DNA]</scope>
    <source>
        <strain evidence="1">LMG 22934</strain>
    </source>
</reference>
<organism evidence="1 2">
    <name type="scientific">Caballeronia humi</name>
    <dbReference type="NCBI Taxonomy" id="326474"/>
    <lineage>
        <taxon>Bacteria</taxon>
        <taxon>Pseudomonadati</taxon>
        <taxon>Pseudomonadota</taxon>
        <taxon>Betaproteobacteria</taxon>
        <taxon>Burkholderiales</taxon>
        <taxon>Burkholderiaceae</taxon>
        <taxon>Caballeronia</taxon>
    </lineage>
</organism>
<dbReference type="Proteomes" id="UP000054977">
    <property type="component" value="Unassembled WGS sequence"/>
</dbReference>